<sequence length="160" mass="16764">MVSMNQERERTRSEVADYLREFADELDPAGSRTADTRTDAGAGRTDRTATESGAGTPGTGTGDDSLTDDDSTLTADDDRAGDAGADATTDANAANRNAGDRVTIIVGNESATINPPETLDFAVDVDTDSSLLGTGADRSATFSLRWSEEHVEADDSLEVE</sequence>
<organism evidence="2 3">
    <name type="scientific">Saliphagus infecundisoli</name>
    <dbReference type="NCBI Taxonomy" id="1849069"/>
    <lineage>
        <taxon>Archaea</taxon>
        <taxon>Methanobacteriati</taxon>
        <taxon>Methanobacteriota</taxon>
        <taxon>Stenosarchaea group</taxon>
        <taxon>Halobacteria</taxon>
        <taxon>Halobacteriales</taxon>
        <taxon>Natrialbaceae</taxon>
        <taxon>Saliphagus</taxon>
    </lineage>
</organism>
<reference evidence="2 3" key="1">
    <citation type="journal article" date="2019" name="Int. J. Syst. Evol. Microbiol.">
        <title>The Global Catalogue of Microorganisms (GCM) 10K type strain sequencing project: providing services to taxonomists for standard genome sequencing and annotation.</title>
        <authorList>
            <consortium name="The Broad Institute Genomics Platform"/>
            <consortium name="The Broad Institute Genome Sequencing Center for Infectious Disease"/>
            <person name="Wu L."/>
            <person name="Ma J."/>
        </authorList>
    </citation>
    <scope>NUCLEOTIDE SEQUENCE [LARGE SCALE GENOMIC DNA]</scope>
    <source>
        <strain evidence="2 3">CGMCC 1.15824</strain>
    </source>
</reference>
<dbReference type="RefSeq" id="WP_114577392.1">
    <property type="nucleotide sequence ID" value="NZ_JAIVEF010000001.1"/>
</dbReference>
<proteinExistence type="predicted"/>
<name>A0ABD5QFA5_9EURY</name>
<feature type="region of interest" description="Disordered" evidence="1">
    <location>
        <begin position="1"/>
        <end position="100"/>
    </location>
</feature>
<accession>A0ABD5QFA5</accession>
<gene>
    <name evidence="2" type="ORF">ACFPFO_10995</name>
</gene>
<feature type="compositionally biased region" description="Basic and acidic residues" evidence="1">
    <location>
        <begin position="34"/>
        <end position="49"/>
    </location>
</feature>
<protein>
    <recommendedName>
        <fullName evidence="4">Amphi-Trp domain-containing protein</fullName>
    </recommendedName>
</protein>
<evidence type="ECO:0000313" key="2">
    <source>
        <dbReference type="EMBL" id="MFC4988274.1"/>
    </source>
</evidence>
<dbReference type="AlphaFoldDB" id="A0ABD5QFA5"/>
<evidence type="ECO:0000313" key="3">
    <source>
        <dbReference type="Proteomes" id="UP001595925"/>
    </source>
</evidence>
<evidence type="ECO:0008006" key="4">
    <source>
        <dbReference type="Google" id="ProtNLM"/>
    </source>
</evidence>
<keyword evidence="3" id="KW-1185">Reference proteome</keyword>
<evidence type="ECO:0000256" key="1">
    <source>
        <dbReference type="SAM" id="MobiDB-lite"/>
    </source>
</evidence>
<dbReference type="Proteomes" id="UP001595925">
    <property type="component" value="Unassembled WGS sequence"/>
</dbReference>
<feature type="compositionally biased region" description="Low complexity" evidence="1">
    <location>
        <begin position="82"/>
        <end position="100"/>
    </location>
</feature>
<comment type="caution">
    <text evidence="2">The sequence shown here is derived from an EMBL/GenBank/DDBJ whole genome shotgun (WGS) entry which is preliminary data.</text>
</comment>
<dbReference type="EMBL" id="JBHSJG010000036">
    <property type="protein sequence ID" value="MFC4988274.1"/>
    <property type="molecule type" value="Genomic_DNA"/>
</dbReference>
<feature type="compositionally biased region" description="Basic and acidic residues" evidence="1">
    <location>
        <begin position="1"/>
        <end position="23"/>
    </location>
</feature>